<evidence type="ECO:0000259" key="4">
    <source>
        <dbReference type="Pfam" id="PF03358"/>
    </source>
</evidence>
<dbReference type="Gene3D" id="3.40.50.360">
    <property type="match status" value="1"/>
</dbReference>
<evidence type="ECO:0000313" key="5">
    <source>
        <dbReference type="EMBL" id="MFC7329724.1"/>
    </source>
</evidence>
<keyword evidence="1" id="KW-0285">Flavoprotein</keyword>
<dbReference type="InterPro" id="IPR029039">
    <property type="entry name" value="Flavoprotein-like_sf"/>
</dbReference>
<evidence type="ECO:0000256" key="2">
    <source>
        <dbReference type="ARBA" id="ARBA00022643"/>
    </source>
</evidence>
<evidence type="ECO:0000256" key="1">
    <source>
        <dbReference type="ARBA" id="ARBA00022630"/>
    </source>
</evidence>
<reference evidence="6" key="1">
    <citation type="journal article" date="2019" name="Int. J. Syst. Evol. Microbiol.">
        <title>The Global Catalogue of Microorganisms (GCM) 10K type strain sequencing project: providing services to taxonomists for standard genome sequencing and annotation.</title>
        <authorList>
            <consortium name="The Broad Institute Genomics Platform"/>
            <consortium name="The Broad Institute Genome Sequencing Center for Infectious Disease"/>
            <person name="Wu L."/>
            <person name="Ma J."/>
        </authorList>
    </citation>
    <scope>NUCLEOTIDE SEQUENCE [LARGE SCALE GENOMIC DNA]</scope>
    <source>
        <strain evidence="6">CGMCC 4.7382</strain>
    </source>
</reference>
<dbReference type="EMBL" id="JBHTBH010000008">
    <property type="protein sequence ID" value="MFC7329724.1"/>
    <property type="molecule type" value="Genomic_DNA"/>
</dbReference>
<keyword evidence="6" id="KW-1185">Reference proteome</keyword>
<evidence type="ECO:0000256" key="3">
    <source>
        <dbReference type="ARBA" id="ARBA00023002"/>
    </source>
</evidence>
<dbReference type="EC" id="1.-.-.-" evidence="5"/>
<dbReference type="Proteomes" id="UP001596540">
    <property type="component" value="Unassembled WGS sequence"/>
</dbReference>
<organism evidence="5 6">
    <name type="scientific">Marinactinospora rubrisoli</name>
    <dbReference type="NCBI Taxonomy" id="2715399"/>
    <lineage>
        <taxon>Bacteria</taxon>
        <taxon>Bacillati</taxon>
        <taxon>Actinomycetota</taxon>
        <taxon>Actinomycetes</taxon>
        <taxon>Streptosporangiales</taxon>
        <taxon>Nocardiopsidaceae</taxon>
        <taxon>Marinactinospora</taxon>
    </lineage>
</organism>
<keyword evidence="3 5" id="KW-0560">Oxidoreductase</keyword>
<sequence length="170" mass="17404">MSITVLVGNPRSGSRTSSTAVAAARAVAAAAGRPGEPEVVELADLAPVLLDPRRPAPVTEAVDRVLASDVLLVASPTYKATYSGLLKVFLDQIATGALAGRTAIPLLLVGSPAHTLAVEVHLRPLLVELGATVPTPGLAVVESDLPRLPELLPPWAERVARQLAPPATGG</sequence>
<comment type="caution">
    <text evidence="5">The sequence shown here is derived from an EMBL/GenBank/DDBJ whole genome shotgun (WGS) entry which is preliminary data.</text>
</comment>
<name>A0ABW2KK38_9ACTN</name>
<gene>
    <name evidence="5" type="ORF">ACFQRF_18485</name>
</gene>
<protein>
    <submittedName>
        <fullName evidence="5">NADPH-dependent FMN reductase</fullName>
        <ecNumber evidence="5">1.-.-.-</ecNumber>
    </submittedName>
</protein>
<dbReference type="GO" id="GO:0016491">
    <property type="term" value="F:oxidoreductase activity"/>
    <property type="evidence" value="ECO:0007669"/>
    <property type="project" value="UniProtKB-KW"/>
</dbReference>
<keyword evidence="2" id="KW-0288">FMN</keyword>
<accession>A0ABW2KK38</accession>
<dbReference type="Pfam" id="PF03358">
    <property type="entry name" value="FMN_red"/>
    <property type="match status" value="1"/>
</dbReference>
<evidence type="ECO:0000313" key="6">
    <source>
        <dbReference type="Proteomes" id="UP001596540"/>
    </source>
</evidence>
<dbReference type="InterPro" id="IPR051814">
    <property type="entry name" value="NAD(P)H-dep_FMN_reductase"/>
</dbReference>
<dbReference type="PANTHER" id="PTHR43408:SF1">
    <property type="entry name" value="FMN REDUCTASE (NADPH)"/>
    <property type="match status" value="1"/>
</dbReference>
<dbReference type="RefSeq" id="WP_379872365.1">
    <property type="nucleotide sequence ID" value="NZ_JBHTBH010000008.1"/>
</dbReference>
<feature type="domain" description="NADPH-dependent FMN reductase-like" evidence="4">
    <location>
        <begin position="1"/>
        <end position="141"/>
    </location>
</feature>
<dbReference type="PANTHER" id="PTHR43408">
    <property type="entry name" value="FMN REDUCTASE (NADPH)"/>
    <property type="match status" value="1"/>
</dbReference>
<dbReference type="InterPro" id="IPR005025">
    <property type="entry name" value="FMN_Rdtase-like_dom"/>
</dbReference>
<proteinExistence type="predicted"/>
<dbReference type="SUPFAM" id="SSF52218">
    <property type="entry name" value="Flavoproteins"/>
    <property type="match status" value="1"/>
</dbReference>